<dbReference type="RefSeq" id="XP_013257473.1">
    <property type="nucleotide sequence ID" value="XM_013402019.1"/>
</dbReference>
<evidence type="ECO:0000256" key="7">
    <source>
        <dbReference type="ARBA" id="ARBA00023180"/>
    </source>
</evidence>
<dbReference type="PANTHER" id="PTHR13533">
    <property type="entry name" value="N-ACETYLNEURAMINATE 9-O-ACETYLTRANSFERASE"/>
    <property type="match status" value="1"/>
</dbReference>
<reference evidence="10 11" key="1">
    <citation type="submission" date="2013-03" db="EMBL/GenBank/DDBJ databases">
        <title>The Genome Sequence of Exophiala aquamarina CBS 119918.</title>
        <authorList>
            <consortium name="The Broad Institute Genomics Platform"/>
            <person name="Cuomo C."/>
            <person name="de Hoog S."/>
            <person name="Gorbushina A."/>
            <person name="Walker B."/>
            <person name="Young S.K."/>
            <person name="Zeng Q."/>
            <person name="Gargeya S."/>
            <person name="Fitzgerald M."/>
            <person name="Haas B."/>
            <person name="Abouelleil A."/>
            <person name="Allen A.W."/>
            <person name="Alvarado L."/>
            <person name="Arachchi H.M."/>
            <person name="Berlin A.M."/>
            <person name="Chapman S.B."/>
            <person name="Gainer-Dewar J."/>
            <person name="Goldberg J."/>
            <person name="Griggs A."/>
            <person name="Gujja S."/>
            <person name="Hansen M."/>
            <person name="Howarth C."/>
            <person name="Imamovic A."/>
            <person name="Ireland A."/>
            <person name="Larimer J."/>
            <person name="McCowan C."/>
            <person name="Murphy C."/>
            <person name="Pearson M."/>
            <person name="Poon T.W."/>
            <person name="Priest M."/>
            <person name="Roberts A."/>
            <person name="Saif S."/>
            <person name="Shea T."/>
            <person name="Sisk P."/>
            <person name="Sykes S."/>
            <person name="Wortman J."/>
            <person name="Nusbaum C."/>
            <person name="Birren B."/>
        </authorList>
    </citation>
    <scope>NUCLEOTIDE SEQUENCE [LARGE SCALE GENOMIC DNA]</scope>
    <source>
        <strain evidence="10 11">CBS 119918</strain>
    </source>
</reference>
<feature type="transmembrane region" description="Helical" evidence="8">
    <location>
        <begin position="451"/>
        <end position="471"/>
    </location>
</feature>
<keyword evidence="3" id="KW-0808">Transferase</keyword>
<dbReference type="VEuPathDB" id="FungiDB:A1O9_09326"/>
<evidence type="ECO:0000256" key="4">
    <source>
        <dbReference type="ARBA" id="ARBA00022692"/>
    </source>
</evidence>
<evidence type="ECO:0000256" key="5">
    <source>
        <dbReference type="ARBA" id="ARBA00022989"/>
    </source>
</evidence>
<evidence type="ECO:0000313" key="10">
    <source>
        <dbReference type="EMBL" id="KEF54883.1"/>
    </source>
</evidence>
<dbReference type="PANTHER" id="PTHR13533:SF1">
    <property type="entry name" value="N-ACETYLNEURAMINATE 9-O-ACETYLTRANSFERASE"/>
    <property type="match status" value="1"/>
</dbReference>
<dbReference type="Pfam" id="PF07779">
    <property type="entry name" value="Cas1_AcylT"/>
    <property type="match status" value="1"/>
</dbReference>
<feature type="transmembrane region" description="Helical" evidence="8">
    <location>
        <begin position="577"/>
        <end position="596"/>
    </location>
</feature>
<dbReference type="GO" id="GO:0016020">
    <property type="term" value="C:membrane"/>
    <property type="evidence" value="ECO:0007669"/>
    <property type="project" value="UniProtKB-SubCell"/>
</dbReference>
<evidence type="ECO:0000313" key="11">
    <source>
        <dbReference type="Proteomes" id="UP000027920"/>
    </source>
</evidence>
<dbReference type="AlphaFoldDB" id="A0A072P6I0"/>
<evidence type="ECO:0000256" key="8">
    <source>
        <dbReference type="SAM" id="Phobius"/>
    </source>
</evidence>
<keyword evidence="7" id="KW-0325">Glycoprotein</keyword>
<name>A0A072P6I0_9EURO</name>
<comment type="subcellular location">
    <subcellularLocation>
        <location evidence="1">Membrane</location>
        <topology evidence="1">Multi-pass membrane protein</topology>
    </subcellularLocation>
</comment>
<proteinExistence type="inferred from homology"/>
<feature type="transmembrane region" description="Helical" evidence="8">
    <location>
        <begin position="673"/>
        <end position="695"/>
    </location>
</feature>
<keyword evidence="11" id="KW-1185">Reference proteome</keyword>
<dbReference type="EMBL" id="AMGV01000009">
    <property type="protein sequence ID" value="KEF54883.1"/>
    <property type="molecule type" value="Genomic_DNA"/>
</dbReference>
<dbReference type="GO" id="GO:0005975">
    <property type="term" value="P:carbohydrate metabolic process"/>
    <property type="evidence" value="ECO:0007669"/>
    <property type="project" value="UniProtKB-ARBA"/>
</dbReference>
<evidence type="ECO:0000259" key="9">
    <source>
        <dbReference type="Pfam" id="PF07779"/>
    </source>
</evidence>
<accession>A0A072P6I0</accession>
<comment type="similarity">
    <text evidence="2">Belongs to the PC-esterase family. CASD1 subfamily.</text>
</comment>
<organism evidence="10 11">
    <name type="scientific">Exophiala aquamarina CBS 119918</name>
    <dbReference type="NCBI Taxonomy" id="1182545"/>
    <lineage>
        <taxon>Eukaryota</taxon>
        <taxon>Fungi</taxon>
        <taxon>Dikarya</taxon>
        <taxon>Ascomycota</taxon>
        <taxon>Pezizomycotina</taxon>
        <taxon>Eurotiomycetes</taxon>
        <taxon>Chaetothyriomycetidae</taxon>
        <taxon>Chaetothyriales</taxon>
        <taxon>Herpotrichiellaceae</taxon>
        <taxon>Exophiala</taxon>
    </lineage>
</organism>
<feature type="transmembrane region" description="Helical" evidence="8">
    <location>
        <begin position="391"/>
        <end position="414"/>
    </location>
</feature>
<gene>
    <name evidence="10" type="ORF">A1O9_09326</name>
</gene>
<evidence type="ECO:0000256" key="1">
    <source>
        <dbReference type="ARBA" id="ARBA00004141"/>
    </source>
</evidence>
<keyword evidence="5 8" id="KW-1133">Transmembrane helix</keyword>
<keyword evidence="4 8" id="KW-0812">Transmembrane</keyword>
<keyword evidence="6 8" id="KW-0472">Membrane</keyword>
<dbReference type="GO" id="GO:0005794">
    <property type="term" value="C:Golgi apparatus"/>
    <property type="evidence" value="ECO:0007669"/>
    <property type="project" value="UniProtKB-ARBA"/>
</dbReference>
<feature type="transmembrane region" description="Helical" evidence="8">
    <location>
        <begin position="426"/>
        <end position="445"/>
    </location>
</feature>
<feature type="transmembrane region" description="Helical" evidence="8">
    <location>
        <begin position="602"/>
        <end position="621"/>
    </location>
</feature>
<dbReference type="OrthoDB" id="1932925at2759"/>
<comment type="caution">
    <text evidence="10">The sequence shown here is derived from an EMBL/GenBank/DDBJ whole genome shotgun (WGS) entry which is preliminary data.</text>
</comment>
<evidence type="ECO:0000256" key="2">
    <source>
        <dbReference type="ARBA" id="ARBA00010666"/>
    </source>
</evidence>
<dbReference type="GeneID" id="25284235"/>
<dbReference type="HOGENOM" id="CLU_008003_0_1_1"/>
<evidence type="ECO:0000256" key="6">
    <source>
        <dbReference type="ARBA" id="ARBA00023136"/>
    </source>
</evidence>
<protein>
    <recommendedName>
        <fullName evidence="9">Cas1p 10 TM acyl transferase domain-containing protein</fullName>
    </recommendedName>
</protein>
<evidence type="ECO:0000256" key="3">
    <source>
        <dbReference type="ARBA" id="ARBA00022679"/>
    </source>
</evidence>
<sequence length="766" mass="87097">MLYPYKSDDVQQCLSKRSLIFLGDSTARDLFWAISYKLDLSRALDIHSKSGKHQNVIFSSEQAEVKFIWDPFLNATSAVDQHVFPDSPNGGEVSKLFVVGAGLWHIKHLGPRHQSVSRHFLQTRPDSRLGPFNAILLPISVSQSKRLAINPSGPFDSERAGHWNILSTEISSSKNASMDFGIFRSYLEMIDGAINAFEQDGIHISHTITPVIADVLLNSICNPSGHIPEDQYTAYCCVSSNRPNVAQKLFLLLGLTFVICHLLRHLKHRRCRHCSSDGSPDRDRRPCVAESVTSIMIALNYCFVADRSVIFEKSSKLVDPTSFSVLSIFTLLLGLIPSTSVASPTRTITDITSSHLRYPQSLSRSQTEEWKGWMQIVILLYHYFGMSKVLWAYQLARVLVASYLFMTGYGHTMYFLRTGDFSSRRIAIVLFRTNILSIALAFMMGTQFDLYYFPMLSSLWFLIIYITMVPFSKSRLTTHELIFRIVLSALTIRVLVESSSTLESLFKTVANLRIGLMIIDGKEFMFRFQLDAYVVYVGMLAGTYCSRDSANDDISTVIPSRTSVDFVKRRRWLRRPVVPGALCLVVAYICFCGSFEDKYDYNRWHPITSPFVVVAFAIIRNSTERLSRSWSRLFAWLGRCSLETFVLQYHIWLASNSHGLLRFRRFDVLLRSAGINVIWTDIIEFTILSALFLYISSNVSSALPILTAKFINEQRGPIRAFKSKIDTTKPPCNTIDSKTLFVDFRTKLALVALLLWGLNICWLYLE</sequence>
<feature type="transmembrane region" description="Helical" evidence="8">
    <location>
        <begin position="748"/>
        <end position="765"/>
    </location>
</feature>
<dbReference type="Proteomes" id="UP000027920">
    <property type="component" value="Unassembled WGS sequence"/>
</dbReference>
<dbReference type="GO" id="GO:0016740">
    <property type="term" value="F:transferase activity"/>
    <property type="evidence" value="ECO:0007669"/>
    <property type="project" value="UniProtKB-KW"/>
</dbReference>
<dbReference type="InterPro" id="IPR012419">
    <property type="entry name" value="Cas1_AcylTrans_dom"/>
</dbReference>
<feature type="domain" description="Cas1p 10 TM acyl transferase" evidence="9">
    <location>
        <begin position="235"/>
        <end position="712"/>
    </location>
</feature>